<dbReference type="EMBL" id="PJNB01000001">
    <property type="protein sequence ID" value="PKW15089.1"/>
    <property type="molecule type" value="Genomic_DNA"/>
</dbReference>
<feature type="transmembrane region" description="Helical" evidence="9">
    <location>
        <begin position="102"/>
        <end position="121"/>
    </location>
</feature>
<comment type="caution">
    <text evidence="10">The sequence shown here is derived from an EMBL/GenBank/DDBJ whole genome shotgun (WGS) entry which is preliminary data.</text>
</comment>
<feature type="transmembrane region" description="Helical" evidence="9">
    <location>
        <begin position="409"/>
        <end position="430"/>
    </location>
</feature>
<keyword evidence="3" id="KW-0328">Glycosyltransferase</keyword>
<feature type="transmembrane region" description="Helical" evidence="9">
    <location>
        <begin position="382"/>
        <end position="402"/>
    </location>
</feature>
<dbReference type="InterPro" id="IPR050297">
    <property type="entry name" value="LipidA_mod_glycosyltrf_83"/>
</dbReference>
<reference evidence="10" key="1">
    <citation type="submission" date="2017-12" db="EMBL/GenBank/DDBJ databases">
        <title>Sequencing the genomes of 1000 Actinobacteria strains.</title>
        <authorList>
            <person name="Klenk H.-P."/>
        </authorList>
    </citation>
    <scope>NUCLEOTIDE SEQUENCE [LARGE SCALE GENOMIC DNA]</scope>
    <source>
        <strain evidence="10">DSM 44228</strain>
    </source>
</reference>
<evidence type="ECO:0000256" key="1">
    <source>
        <dbReference type="ARBA" id="ARBA00004651"/>
    </source>
</evidence>
<feature type="transmembrane region" description="Helical" evidence="9">
    <location>
        <begin position="252"/>
        <end position="273"/>
    </location>
</feature>
<evidence type="ECO:0000256" key="6">
    <source>
        <dbReference type="ARBA" id="ARBA00022989"/>
    </source>
</evidence>
<dbReference type="RefSeq" id="WP_044572898.1">
    <property type="nucleotide sequence ID" value="NZ_CP061007.1"/>
</dbReference>
<feature type="transmembrane region" description="Helical" evidence="9">
    <location>
        <begin position="211"/>
        <end position="240"/>
    </location>
</feature>
<feature type="transmembrane region" description="Helical" evidence="9">
    <location>
        <begin position="349"/>
        <end position="370"/>
    </location>
</feature>
<dbReference type="STRING" id="994479.GCA_000194155_02670"/>
<keyword evidence="7 9" id="KW-0472">Membrane</keyword>
<feature type="transmembrane region" description="Helical" evidence="9">
    <location>
        <begin position="154"/>
        <end position="175"/>
    </location>
</feature>
<dbReference type="PANTHER" id="PTHR33908:SF11">
    <property type="entry name" value="MEMBRANE PROTEIN"/>
    <property type="match status" value="1"/>
</dbReference>
<gene>
    <name evidence="10" type="ORF">A8926_2769</name>
</gene>
<keyword evidence="11" id="KW-1185">Reference proteome</keyword>
<evidence type="ECO:0000313" key="10">
    <source>
        <dbReference type="EMBL" id="PKW15089.1"/>
    </source>
</evidence>
<comment type="subcellular location">
    <subcellularLocation>
        <location evidence="1">Cell membrane</location>
        <topology evidence="1">Multi-pass membrane protein</topology>
    </subcellularLocation>
</comment>
<keyword evidence="6 9" id="KW-1133">Transmembrane helix</keyword>
<evidence type="ECO:0000256" key="8">
    <source>
        <dbReference type="SAM" id="MobiDB-lite"/>
    </source>
</evidence>
<feature type="transmembrane region" description="Helical" evidence="9">
    <location>
        <begin position="43"/>
        <end position="66"/>
    </location>
</feature>
<dbReference type="OrthoDB" id="3563487at2"/>
<protein>
    <submittedName>
        <fullName evidence="10">4-amino-4-deoxy-L-arabinose transferase-like glycosyltransferase</fullName>
    </submittedName>
</protein>
<evidence type="ECO:0000256" key="5">
    <source>
        <dbReference type="ARBA" id="ARBA00022692"/>
    </source>
</evidence>
<dbReference type="GO" id="GO:0005886">
    <property type="term" value="C:plasma membrane"/>
    <property type="evidence" value="ECO:0007669"/>
    <property type="project" value="UniProtKB-SubCell"/>
</dbReference>
<keyword evidence="4" id="KW-0808">Transferase</keyword>
<evidence type="ECO:0000256" key="4">
    <source>
        <dbReference type="ARBA" id="ARBA00022679"/>
    </source>
</evidence>
<keyword evidence="5 9" id="KW-0812">Transmembrane</keyword>
<dbReference type="PANTHER" id="PTHR33908">
    <property type="entry name" value="MANNOSYLTRANSFERASE YKCB-RELATED"/>
    <property type="match status" value="1"/>
</dbReference>
<accession>A0A2N3XWS6</accession>
<feature type="transmembrane region" description="Helical" evidence="9">
    <location>
        <begin position="182"/>
        <end position="199"/>
    </location>
</feature>
<keyword evidence="2" id="KW-1003">Cell membrane</keyword>
<feature type="region of interest" description="Disordered" evidence="8">
    <location>
        <begin position="1"/>
        <end position="22"/>
    </location>
</feature>
<sequence>MTRFVAPSADEHDELPAETPGERTTAAAVADGSRSAGCPFRDAAAWSIGGLSFLVSALFLVVNLAYNQWNFIPPVDDAYIHLQYARQLGTGHFLQYNTGDPISTGASSLLYVLILGGAYALGVQGAAFLPFAMTFGALCLALTAAGTYRLGARLVGRQVGIFAGLLVSLSGPLAWGATSGMEIAFVAFLLVSLLLVFTGERTQSRFVWTPLVAVAAALTRTEALLFAAMLGLAMIWHVIAHARGTRAAWPRVIGRILWIGLPVYAAGAQYLYYWSATGSAEQNGVLAKSLLHMPAVYPLEVADKVLSNFRIFLSAFAGLSTQDYIFPGALLLAVAGVIGLFRRFPQWRGLALAAGVGVVLVLASVSTLEYSDIHHMRYVQPLMPILLLFGVVGIHSAAQLFTGGARRSVLVGGVVVALLFTVSQLPAWSLRQAQQAAGIRDQQVTISHWIKGHLPRGASVAVNDVGAIAYFSDRYVVDLIGLATTGFATPNLHGAGSLYEELRHLPQQRRPDYFAIFDSWSVHGLGEGGLFGRELITFELKSPTFSYTTIGGLSACQAARTCNKVTIYQADWNALGSGDEPLQAPSGQIRDRLNVADLRDEETHDYQVIPAHQGFQPETHVKTVTGPDGGDVVDSGRHVIGGESFTFHDLIPHQPLTITARIDATEPEAAELTGSRAVQVEVNGEVAGIWQFDADPRGWVETTFEIPAELVTDSALTIELGPLQEFLGPYPDYQSYAYWASQ</sequence>
<name>A0A2N3XWS6_SACSN</name>
<dbReference type="GO" id="GO:0009103">
    <property type="term" value="P:lipopolysaccharide biosynthetic process"/>
    <property type="evidence" value="ECO:0007669"/>
    <property type="project" value="UniProtKB-ARBA"/>
</dbReference>
<evidence type="ECO:0000256" key="7">
    <source>
        <dbReference type="ARBA" id="ARBA00023136"/>
    </source>
</evidence>
<dbReference type="GO" id="GO:0016763">
    <property type="term" value="F:pentosyltransferase activity"/>
    <property type="evidence" value="ECO:0007669"/>
    <property type="project" value="TreeGrafter"/>
</dbReference>
<proteinExistence type="predicted"/>
<evidence type="ECO:0000256" key="9">
    <source>
        <dbReference type="SAM" id="Phobius"/>
    </source>
</evidence>
<evidence type="ECO:0000256" key="3">
    <source>
        <dbReference type="ARBA" id="ARBA00022676"/>
    </source>
</evidence>
<feature type="transmembrane region" description="Helical" evidence="9">
    <location>
        <begin position="324"/>
        <end position="342"/>
    </location>
</feature>
<evidence type="ECO:0000256" key="2">
    <source>
        <dbReference type="ARBA" id="ARBA00022475"/>
    </source>
</evidence>
<dbReference type="Proteomes" id="UP000233786">
    <property type="component" value="Unassembled WGS sequence"/>
</dbReference>
<feature type="transmembrane region" description="Helical" evidence="9">
    <location>
        <begin position="128"/>
        <end position="148"/>
    </location>
</feature>
<evidence type="ECO:0000313" key="11">
    <source>
        <dbReference type="Proteomes" id="UP000233786"/>
    </source>
</evidence>
<dbReference type="AlphaFoldDB" id="A0A2N3XWS6"/>
<organism evidence="10 11">
    <name type="scientific">Saccharopolyspora spinosa</name>
    <dbReference type="NCBI Taxonomy" id="60894"/>
    <lineage>
        <taxon>Bacteria</taxon>
        <taxon>Bacillati</taxon>
        <taxon>Actinomycetota</taxon>
        <taxon>Actinomycetes</taxon>
        <taxon>Pseudonocardiales</taxon>
        <taxon>Pseudonocardiaceae</taxon>
        <taxon>Saccharopolyspora</taxon>
    </lineage>
</organism>